<gene>
    <name evidence="8" type="ORF">EVJ58_g4425</name>
</gene>
<dbReference type="GO" id="GO:0005737">
    <property type="term" value="C:cytoplasm"/>
    <property type="evidence" value="ECO:0007669"/>
    <property type="project" value="TreeGrafter"/>
</dbReference>
<keyword evidence="3" id="KW-0285">Flavoprotein</keyword>
<dbReference type="Proteomes" id="UP000298390">
    <property type="component" value="Unassembled WGS sequence"/>
</dbReference>
<feature type="binding site" evidence="6">
    <location>
        <position position="185"/>
    </location>
    <ligand>
        <name>FAD</name>
        <dbReference type="ChEBI" id="CHEBI:57692"/>
    </ligand>
</feature>
<feature type="binding site" evidence="6">
    <location>
        <position position="262"/>
    </location>
    <ligand>
        <name>D-dopa</name>
        <dbReference type="ChEBI" id="CHEBI:149689"/>
    </ligand>
</feature>
<comment type="cofactor">
    <cofactor evidence="1 6">
        <name>FAD</name>
        <dbReference type="ChEBI" id="CHEBI:57692"/>
    </cofactor>
</comment>
<protein>
    <recommendedName>
        <fullName evidence="7">FAD dependent oxidoreductase domain-containing protein</fullName>
    </recommendedName>
</protein>
<dbReference type="SUPFAM" id="SSF51971">
    <property type="entry name" value="Nucleotide-binding domain"/>
    <property type="match status" value="1"/>
</dbReference>
<feature type="binding site" evidence="6">
    <location>
        <position position="216"/>
    </location>
    <ligand>
        <name>FAD</name>
        <dbReference type="ChEBI" id="CHEBI:57692"/>
    </ligand>
</feature>
<dbReference type="InterPro" id="IPR006076">
    <property type="entry name" value="FAD-dep_OxRdtase"/>
</dbReference>
<dbReference type="Gene3D" id="3.30.9.10">
    <property type="entry name" value="D-Amino Acid Oxidase, subunit A, domain 2"/>
    <property type="match status" value="1"/>
</dbReference>
<dbReference type="Gene3D" id="3.40.50.720">
    <property type="entry name" value="NAD(P)-binding Rossmann-like Domain"/>
    <property type="match status" value="1"/>
</dbReference>
<accession>A0A4Y9YJF3</accession>
<organism evidence="8 9">
    <name type="scientific">Rhodofomes roseus</name>
    <dbReference type="NCBI Taxonomy" id="34475"/>
    <lineage>
        <taxon>Eukaryota</taxon>
        <taxon>Fungi</taxon>
        <taxon>Dikarya</taxon>
        <taxon>Basidiomycota</taxon>
        <taxon>Agaricomycotina</taxon>
        <taxon>Agaricomycetes</taxon>
        <taxon>Polyporales</taxon>
        <taxon>Rhodofomes</taxon>
    </lineage>
</organism>
<dbReference type="InterPro" id="IPR023209">
    <property type="entry name" value="DAO"/>
</dbReference>
<feature type="binding site" evidence="6">
    <location>
        <position position="366"/>
    </location>
    <ligand>
        <name>D-dopa</name>
        <dbReference type="ChEBI" id="CHEBI:149689"/>
    </ligand>
</feature>
<evidence type="ECO:0000313" key="8">
    <source>
        <dbReference type="EMBL" id="TFY61571.1"/>
    </source>
</evidence>
<evidence type="ECO:0000256" key="1">
    <source>
        <dbReference type="ARBA" id="ARBA00001974"/>
    </source>
</evidence>
<proteinExistence type="inferred from homology"/>
<sequence>MSSDTDANKNVVVLGAGVVGLTTAVMIQEKGRYDVTIIAERFPTDPKSIDYCSAWAGGHHVSFANGDERMQSTSICTMSSLDADRLYPEIDSATFDKMWELSEPGADAEHCFLRIKETQFFYDGRDGHYNWYPDYEVLPQGSLVGVPGAKTGCTFKTLTFDAPKYVAYLLARFLSRGGTIVRGRVSHVSQIAEGGVDLFSRGVASTRPVDAIVVCTGLGASTLGGVEDKAVYPVRGQVLLIKSPWIRFGKTASHNEDGLWTYVIPRRNGEVIIGGTKLENDWYPAGRPDTTEDILQRCLAFCPELALPEIRAQRAPTVDDLRAQILEVGVGLRPARKGGLRLETEWLNTPKPDVKIPLVFNYGHSGSGFQSSWGSAAIAVELMEDTWQSA</sequence>
<keyword evidence="5" id="KW-0560">Oxidoreductase</keyword>
<feature type="binding site" evidence="6">
    <location>
        <position position="333"/>
    </location>
    <ligand>
        <name>D-dopa</name>
        <dbReference type="ChEBI" id="CHEBI:149689"/>
    </ligand>
</feature>
<reference evidence="8 9" key="1">
    <citation type="submission" date="2019-01" db="EMBL/GenBank/DDBJ databases">
        <title>Genome sequencing of the rare red list fungi Fomitopsis rosea.</title>
        <authorList>
            <person name="Buettner E."/>
            <person name="Kellner H."/>
        </authorList>
    </citation>
    <scope>NUCLEOTIDE SEQUENCE [LARGE SCALE GENOMIC DNA]</scope>
    <source>
        <strain evidence="8 9">DSM 105464</strain>
    </source>
</reference>
<dbReference type="GO" id="GO:0003884">
    <property type="term" value="F:D-amino-acid oxidase activity"/>
    <property type="evidence" value="ECO:0007669"/>
    <property type="project" value="InterPro"/>
</dbReference>
<dbReference type="PANTHER" id="PTHR11530:SF11">
    <property type="entry name" value="D-ASPARTATE OXIDASE"/>
    <property type="match status" value="1"/>
</dbReference>
<evidence type="ECO:0000313" key="9">
    <source>
        <dbReference type="Proteomes" id="UP000298390"/>
    </source>
</evidence>
<name>A0A4Y9YJF3_9APHY</name>
<keyword evidence="4 6" id="KW-0274">FAD</keyword>
<dbReference type="PIRSF" id="PIRSF000189">
    <property type="entry name" value="D-aa_oxidase"/>
    <property type="match status" value="1"/>
</dbReference>
<evidence type="ECO:0000256" key="5">
    <source>
        <dbReference type="ARBA" id="ARBA00023002"/>
    </source>
</evidence>
<dbReference type="GO" id="GO:0071949">
    <property type="term" value="F:FAD binding"/>
    <property type="evidence" value="ECO:0007669"/>
    <property type="project" value="InterPro"/>
</dbReference>
<evidence type="ECO:0000256" key="6">
    <source>
        <dbReference type="PIRSR" id="PIRSR000189-1"/>
    </source>
</evidence>
<dbReference type="GO" id="GO:0019478">
    <property type="term" value="P:D-amino acid catabolic process"/>
    <property type="evidence" value="ECO:0007669"/>
    <property type="project" value="TreeGrafter"/>
</dbReference>
<dbReference type="STRING" id="34475.A0A4Y9YJF3"/>
<evidence type="ECO:0000259" key="7">
    <source>
        <dbReference type="Pfam" id="PF01266"/>
    </source>
</evidence>
<dbReference type="EMBL" id="SEKV01000202">
    <property type="protein sequence ID" value="TFY61571.1"/>
    <property type="molecule type" value="Genomic_DNA"/>
</dbReference>
<dbReference type="PANTHER" id="PTHR11530">
    <property type="entry name" value="D-AMINO ACID OXIDASE"/>
    <property type="match status" value="1"/>
</dbReference>
<comment type="caution">
    <text evidence="8">The sequence shown here is derived from an EMBL/GenBank/DDBJ whole genome shotgun (WGS) entry which is preliminary data.</text>
</comment>
<feature type="domain" description="FAD dependent oxidoreductase" evidence="7">
    <location>
        <begin position="11"/>
        <end position="382"/>
    </location>
</feature>
<dbReference type="AlphaFoldDB" id="A0A4Y9YJF3"/>
<evidence type="ECO:0000256" key="2">
    <source>
        <dbReference type="ARBA" id="ARBA00006730"/>
    </source>
</evidence>
<comment type="similarity">
    <text evidence="2">Belongs to the DAMOX/DASOX family.</text>
</comment>
<dbReference type="Pfam" id="PF01266">
    <property type="entry name" value="DAO"/>
    <property type="match status" value="1"/>
</dbReference>
<evidence type="ECO:0000256" key="3">
    <source>
        <dbReference type="ARBA" id="ARBA00022630"/>
    </source>
</evidence>
<dbReference type="SUPFAM" id="SSF54373">
    <property type="entry name" value="FAD-linked reductases, C-terminal domain"/>
    <property type="match status" value="1"/>
</dbReference>
<evidence type="ECO:0000256" key="4">
    <source>
        <dbReference type="ARBA" id="ARBA00022827"/>
    </source>
</evidence>